<accession>A0A2U2N615</accession>
<keyword evidence="2" id="KW-0249">Electron transport</keyword>
<dbReference type="SUPFAM" id="SSF52467">
    <property type="entry name" value="DHS-like NAD/FAD-binding domain"/>
    <property type="match status" value="1"/>
</dbReference>
<feature type="compositionally biased region" description="Low complexity" evidence="3">
    <location>
        <begin position="25"/>
        <end position="43"/>
    </location>
</feature>
<evidence type="ECO:0000259" key="4">
    <source>
        <dbReference type="Pfam" id="PF00766"/>
    </source>
</evidence>
<reference evidence="6 7" key="1">
    <citation type="submission" date="2018-05" db="EMBL/GenBank/DDBJ databases">
        <title>Spiribacter halobius sp. nov., a moderately halophilic bacterium isolated from marine solar saltern.</title>
        <authorList>
            <person name="Zheng W.-S."/>
            <person name="Lu D.-C."/>
            <person name="Du Z.-J."/>
        </authorList>
    </citation>
    <scope>NUCLEOTIDE SEQUENCE [LARGE SCALE GENOMIC DNA]</scope>
    <source>
        <strain evidence="6 7">E85</strain>
    </source>
</reference>
<dbReference type="InterPro" id="IPR001308">
    <property type="entry name" value="ETF_a/FixB"/>
</dbReference>
<dbReference type="InterPro" id="IPR014731">
    <property type="entry name" value="ETF_asu_C"/>
</dbReference>
<dbReference type="GO" id="GO:0050660">
    <property type="term" value="F:flavin adenine dinucleotide binding"/>
    <property type="evidence" value="ECO:0007669"/>
    <property type="project" value="InterPro"/>
</dbReference>
<dbReference type="PANTHER" id="PTHR43153:SF1">
    <property type="entry name" value="ELECTRON TRANSFER FLAVOPROTEIN SUBUNIT ALPHA, MITOCHONDRIAL"/>
    <property type="match status" value="1"/>
</dbReference>
<dbReference type="RefSeq" id="WP_109676760.1">
    <property type="nucleotide sequence ID" value="NZ_CP086615.1"/>
</dbReference>
<evidence type="ECO:0000259" key="5">
    <source>
        <dbReference type="Pfam" id="PF01012"/>
    </source>
</evidence>
<proteinExistence type="inferred from homology"/>
<gene>
    <name evidence="6" type="ORF">DEM34_04670</name>
</gene>
<evidence type="ECO:0000256" key="2">
    <source>
        <dbReference type="ARBA" id="ARBA00022982"/>
    </source>
</evidence>
<feature type="domain" description="Electron transfer flavoprotein alpha/beta-subunit N-terminal" evidence="5">
    <location>
        <begin position="92"/>
        <end position="254"/>
    </location>
</feature>
<feature type="compositionally biased region" description="Basic and acidic residues" evidence="3">
    <location>
        <begin position="46"/>
        <end position="68"/>
    </location>
</feature>
<dbReference type="InterPro" id="IPR014730">
    <property type="entry name" value="ETF_a/b_N"/>
</dbReference>
<name>A0A2U2N615_9GAMM</name>
<dbReference type="AlphaFoldDB" id="A0A2U2N615"/>
<evidence type="ECO:0000256" key="1">
    <source>
        <dbReference type="ARBA" id="ARBA00005817"/>
    </source>
</evidence>
<dbReference type="Gene3D" id="3.40.50.1220">
    <property type="entry name" value="TPP-binding domain"/>
    <property type="match status" value="1"/>
</dbReference>
<dbReference type="PANTHER" id="PTHR43153">
    <property type="entry name" value="ELECTRON TRANSFER FLAVOPROTEIN ALPHA"/>
    <property type="match status" value="1"/>
</dbReference>
<evidence type="ECO:0000313" key="6">
    <source>
        <dbReference type="EMBL" id="PWG64626.1"/>
    </source>
</evidence>
<keyword evidence="2" id="KW-0813">Transport</keyword>
<dbReference type="SUPFAM" id="SSF52402">
    <property type="entry name" value="Adenine nucleotide alpha hydrolases-like"/>
    <property type="match status" value="1"/>
</dbReference>
<evidence type="ECO:0000256" key="3">
    <source>
        <dbReference type="SAM" id="MobiDB-lite"/>
    </source>
</evidence>
<dbReference type="EMBL" id="QFFI01000005">
    <property type="protein sequence ID" value="PWG64626.1"/>
    <property type="molecule type" value="Genomic_DNA"/>
</dbReference>
<dbReference type="Pfam" id="PF00766">
    <property type="entry name" value="ETF_alpha"/>
    <property type="match status" value="1"/>
</dbReference>
<dbReference type="GO" id="GO:0033539">
    <property type="term" value="P:fatty acid beta-oxidation using acyl-CoA dehydrogenase"/>
    <property type="evidence" value="ECO:0007669"/>
    <property type="project" value="TreeGrafter"/>
</dbReference>
<keyword evidence="7" id="KW-1185">Reference proteome</keyword>
<feature type="compositionally biased region" description="Basic residues" evidence="3">
    <location>
        <begin position="1"/>
        <end position="12"/>
    </location>
</feature>
<protein>
    <submittedName>
        <fullName evidence="6">Electron transfer flavoprotein subunit alpha</fullName>
    </submittedName>
</protein>
<dbReference type="GO" id="GO:0009055">
    <property type="term" value="F:electron transfer activity"/>
    <property type="evidence" value="ECO:0007669"/>
    <property type="project" value="InterPro"/>
</dbReference>
<dbReference type="InterPro" id="IPR029035">
    <property type="entry name" value="DHS-like_NAD/FAD-binding_dom"/>
</dbReference>
<organism evidence="6 7">
    <name type="scientific">Sediminicurvatus halobius</name>
    <dbReference type="NCBI Taxonomy" id="2182432"/>
    <lineage>
        <taxon>Bacteria</taxon>
        <taxon>Pseudomonadati</taxon>
        <taxon>Pseudomonadota</taxon>
        <taxon>Gammaproteobacteria</taxon>
        <taxon>Chromatiales</taxon>
        <taxon>Ectothiorhodospiraceae</taxon>
        <taxon>Sediminicurvatus</taxon>
    </lineage>
</organism>
<comment type="similarity">
    <text evidence="1">Belongs to the ETF alpha-subunit/FixB family.</text>
</comment>
<dbReference type="InterPro" id="IPR014729">
    <property type="entry name" value="Rossmann-like_a/b/a_fold"/>
</dbReference>
<dbReference type="OrthoDB" id="9770286at2"/>
<dbReference type="Pfam" id="PF01012">
    <property type="entry name" value="ETF"/>
    <property type="match status" value="1"/>
</dbReference>
<sequence length="390" mass="40713">MSAQPHGRRRRDPRAEREQRRRGATRAAAQAAAEPARGEASAGARRRVDPRAERGGRRRLEARGRADARGAAVPETGPGGPVAIRDPAYWILVVPDQIDGSPDARDRELLEAARRLADAEGGAVAVVDLGRGAGWPALGADRVVRPERAPQDPLPLLEALAEQLAPRHVLFTERPAAGAELGRRYAASRGGASAPHVRRLDDSSVTAAAGQGREAVHSPIPPVLLLDAGTAEPPAGRLHEARELPAPEAGAAAPVVEDLGPVPVNPDEIPLAEADFIVSAGRGVQDFAAFQRLAELLGAAAGASRPVCDAGLMPRARQVGASGTLVSARCYIALGISGAPQHLQGIADCEHVVAVNLDPHSEIMKRADLAVVGDVEAIMAALLRRLEAPT</sequence>
<feature type="domain" description="Electron transfer flavoprotein alpha subunit C-terminal" evidence="4">
    <location>
        <begin position="271"/>
        <end position="346"/>
    </location>
</feature>
<dbReference type="Gene3D" id="3.40.50.620">
    <property type="entry name" value="HUPs"/>
    <property type="match status" value="1"/>
</dbReference>
<feature type="region of interest" description="Disordered" evidence="3">
    <location>
        <begin position="1"/>
        <end position="80"/>
    </location>
</feature>
<dbReference type="Proteomes" id="UP000245474">
    <property type="component" value="Unassembled WGS sequence"/>
</dbReference>
<comment type="caution">
    <text evidence="6">The sequence shown here is derived from an EMBL/GenBank/DDBJ whole genome shotgun (WGS) entry which is preliminary data.</text>
</comment>
<evidence type="ECO:0000313" key="7">
    <source>
        <dbReference type="Proteomes" id="UP000245474"/>
    </source>
</evidence>